<keyword evidence="3" id="KW-1185">Reference proteome</keyword>
<dbReference type="EMBL" id="LR999453">
    <property type="protein sequence ID" value="CAE5976104.1"/>
    <property type="molecule type" value="Genomic_DNA"/>
</dbReference>
<sequence length="441" mass="49852">MSKREIPSWYRESPPKQIPFVFEPEEEDDVAILPQVDNSALLARLQLSLVGQMLHQGRRNMEALVSFLSKEHIWDVEGRVWGVSLGDSRFQFFFESEADLQKFWEEEALRNLGSSRGVVRRVDPTKGRIEISVKTDVPLKFNKNAQLPTRAVVKVKLFYEKLLRWCSYSGRIYHEFDLCPLINVNQRAALAAEEKQKNPRYLTKGDGRNQYLSLPHDFSVATRNGHGRKNLPLSAVSKHHQSFAVASLRRPSSRYDPKGNGTDAGRKRRHEDSFSQEKSYEPSSKGRKGPPPNDPAPTHLPSKSFCGKQPLPHLSDSQWKLLDTLIAPLRAKLETSSRHMSRNNPFVKISLRSRLPFSSPSVAPPSHEAAYHAMEPPIATETDDLEEDDLLGKELQDSLQNRQNPLPQVSPDLVQKQSPPEKRKSMVGSSGSQELGDDLLG</sequence>
<evidence type="ECO:0000313" key="3">
    <source>
        <dbReference type="Proteomes" id="UP000682877"/>
    </source>
</evidence>
<evidence type="ECO:0008006" key="4">
    <source>
        <dbReference type="Google" id="ProtNLM"/>
    </source>
</evidence>
<proteinExistence type="predicted"/>
<accession>A0A8S1ZXU6</accession>
<dbReference type="AlphaFoldDB" id="A0A8S1ZXU6"/>
<dbReference type="Proteomes" id="UP000682877">
    <property type="component" value="Chromosome 3"/>
</dbReference>
<dbReference type="PANTHER" id="PTHR31286:SF178">
    <property type="entry name" value="DUF4283 DOMAIN-CONTAINING PROTEIN"/>
    <property type="match status" value="1"/>
</dbReference>
<protein>
    <recommendedName>
        <fullName evidence="4">Zinc knuckle CX2CX4HX4C domain-containing protein</fullName>
    </recommendedName>
</protein>
<evidence type="ECO:0000313" key="2">
    <source>
        <dbReference type="EMBL" id="CAE5976104.1"/>
    </source>
</evidence>
<feature type="compositionally biased region" description="Basic and acidic residues" evidence="1">
    <location>
        <begin position="270"/>
        <end position="280"/>
    </location>
</feature>
<feature type="compositionally biased region" description="Polar residues" evidence="1">
    <location>
        <begin position="397"/>
        <end position="407"/>
    </location>
</feature>
<name>A0A8S1ZXU6_ARAAE</name>
<feature type="region of interest" description="Disordered" evidence="1">
    <location>
        <begin position="246"/>
        <end position="311"/>
    </location>
</feature>
<feature type="region of interest" description="Disordered" evidence="1">
    <location>
        <begin position="374"/>
        <end position="441"/>
    </location>
</feature>
<dbReference type="PANTHER" id="PTHR31286">
    <property type="entry name" value="GLYCINE-RICH CELL WALL STRUCTURAL PROTEIN 1.8-LIKE"/>
    <property type="match status" value="1"/>
</dbReference>
<evidence type="ECO:0000256" key="1">
    <source>
        <dbReference type="SAM" id="MobiDB-lite"/>
    </source>
</evidence>
<reference evidence="2" key="1">
    <citation type="submission" date="2021-01" db="EMBL/GenBank/DDBJ databases">
        <authorList>
            <person name="Bezrukov I."/>
        </authorList>
    </citation>
    <scope>NUCLEOTIDE SEQUENCE</scope>
</reference>
<organism evidence="2 3">
    <name type="scientific">Arabidopsis arenosa</name>
    <name type="common">Sand rock-cress</name>
    <name type="synonym">Cardaminopsis arenosa</name>
    <dbReference type="NCBI Taxonomy" id="38785"/>
    <lineage>
        <taxon>Eukaryota</taxon>
        <taxon>Viridiplantae</taxon>
        <taxon>Streptophyta</taxon>
        <taxon>Embryophyta</taxon>
        <taxon>Tracheophyta</taxon>
        <taxon>Spermatophyta</taxon>
        <taxon>Magnoliopsida</taxon>
        <taxon>eudicotyledons</taxon>
        <taxon>Gunneridae</taxon>
        <taxon>Pentapetalae</taxon>
        <taxon>rosids</taxon>
        <taxon>malvids</taxon>
        <taxon>Brassicales</taxon>
        <taxon>Brassicaceae</taxon>
        <taxon>Camelineae</taxon>
        <taxon>Arabidopsis</taxon>
    </lineage>
</organism>
<dbReference type="InterPro" id="IPR040256">
    <property type="entry name" value="At4g02000-like"/>
</dbReference>
<gene>
    <name evidence="2" type="ORF">AARE701A_LOCUS8320</name>
</gene>